<evidence type="ECO:0000256" key="7">
    <source>
        <dbReference type="ARBA" id="ARBA00022737"/>
    </source>
</evidence>
<dbReference type="PROSITE" id="PS50222">
    <property type="entry name" value="EF_HAND_2"/>
    <property type="match status" value="3"/>
</dbReference>
<dbReference type="SMART" id="SM00054">
    <property type="entry name" value="EFh"/>
    <property type="match status" value="3"/>
</dbReference>
<keyword evidence="6" id="KW-0479">Metal-binding</keyword>
<dbReference type="SMART" id="SM00220">
    <property type="entry name" value="S_TKc"/>
    <property type="match status" value="1"/>
</dbReference>
<evidence type="ECO:0000256" key="6">
    <source>
        <dbReference type="ARBA" id="ARBA00022723"/>
    </source>
</evidence>
<feature type="domain" description="Protein kinase" evidence="17">
    <location>
        <begin position="228"/>
        <end position="486"/>
    </location>
</feature>
<evidence type="ECO:0000256" key="3">
    <source>
        <dbReference type="ARBA" id="ARBA00022527"/>
    </source>
</evidence>
<keyword evidence="4" id="KW-0597">Phosphoprotein</keyword>
<dbReference type="Pfam" id="PF13499">
    <property type="entry name" value="EF-hand_7"/>
    <property type="match status" value="1"/>
</dbReference>
<evidence type="ECO:0000313" key="20">
    <source>
        <dbReference type="Proteomes" id="UP001314170"/>
    </source>
</evidence>
<feature type="compositionally biased region" description="Pro residues" evidence="16">
    <location>
        <begin position="173"/>
        <end position="184"/>
    </location>
</feature>
<protein>
    <recommendedName>
        <fullName evidence="2">non-specific serine/threonine protein kinase</fullName>
        <ecNumber evidence="2">2.7.11.1</ecNumber>
    </recommendedName>
</protein>
<dbReference type="Gene3D" id="3.30.200.20">
    <property type="entry name" value="Phosphorylase Kinase, domain 1"/>
    <property type="match status" value="1"/>
</dbReference>
<feature type="domain" description="EF-hand" evidence="18">
    <location>
        <begin position="617"/>
        <end position="651"/>
    </location>
</feature>
<dbReference type="InterPro" id="IPR000719">
    <property type="entry name" value="Prot_kinase_dom"/>
</dbReference>
<evidence type="ECO:0000259" key="17">
    <source>
        <dbReference type="PROSITE" id="PS50011"/>
    </source>
</evidence>
<feature type="domain" description="EF-hand" evidence="18">
    <location>
        <begin position="529"/>
        <end position="565"/>
    </location>
</feature>
<evidence type="ECO:0000256" key="8">
    <source>
        <dbReference type="ARBA" id="ARBA00022741"/>
    </source>
</evidence>
<dbReference type="InterPro" id="IPR008271">
    <property type="entry name" value="Ser/Thr_kinase_AS"/>
</dbReference>
<dbReference type="EC" id="2.7.11.1" evidence="2"/>
<feature type="binding site" evidence="15">
    <location>
        <position position="257"/>
    </location>
    <ligand>
        <name>ATP</name>
        <dbReference type="ChEBI" id="CHEBI:30616"/>
    </ligand>
</feature>
<dbReference type="Gene3D" id="1.10.510.10">
    <property type="entry name" value="Transferase(Phosphotransferase) domain 1"/>
    <property type="match status" value="1"/>
</dbReference>
<dbReference type="FunFam" id="1.10.510.10:FF:000056">
    <property type="entry name" value="calcium-dependent protein kinase 1"/>
    <property type="match status" value="1"/>
</dbReference>
<comment type="similarity">
    <text evidence="12">Belongs to the protein kinase superfamily. Ser/Thr protein kinase family. CDPK subfamily.</text>
</comment>
<evidence type="ECO:0000256" key="5">
    <source>
        <dbReference type="ARBA" id="ARBA00022679"/>
    </source>
</evidence>
<keyword evidence="20" id="KW-1185">Reference proteome</keyword>
<keyword evidence="8 15" id="KW-0547">Nucleotide-binding</keyword>
<dbReference type="InterPro" id="IPR011009">
    <property type="entry name" value="Kinase-like_dom_sf"/>
</dbReference>
<feature type="compositionally biased region" description="Basic residues" evidence="16">
    <location>
        <begin position="78"/>
        <end position="96"/>
    </location>
</feature>
<dbReference type="Pfam" id="PF00069">
    <property type="entry name" value="Pkinase"/>
    <property type="match status" value="1"/>
</dbReference>
<feature type="region of interest" description="Disordered" evidence="16">
    <location>
        <begin position="1"/>
        <end position="26"/>
    </location>
</feature>
<dbReference type="InterPro" id="IPR050205">
    <property type="entry name" value="CDPK_Ser/Thr_kinases"/>
</dbReference>
<evidence type="ECO:0000256" key="11">
    <source>
        <dbReference type="ARBA" id="ARBA00022840"/>
    </source>
</evidence>
<keyword evidence="11 15" id="KW-0067">ATP-binding</keyword>
<sequence length="704" mass="78914">MVESVEMHGSLEPTEETFDIKEERGAGGGQAKTFIKTLDLKHEESLVISLSFFNQQGKANAYFSLKVKERGMIPKTTQRAKAKHPKKATNRTRTTKSSKYLTELTCSCNKPKPHHPQKIPENNLPSLDRLLPTNPMGLCYSRSRSHDIPISSSSDEDYYQPAPPKRPTQARYNPPPPPPPPPPAAVSAATSKPALTSKTFVKSRTTVTSSSNIGPILGKPYIDITTIYDLDKELGRGQFGITYLCTEKATGRNYACKSISSRKLVSAKDIEDVRREILILEHLTGQPNIVEFRGAYEDKQNLHLVMELCYGGELFDRIIAKGTYSEKEAATIIRQIVNVVHVCHFMGVFHRDLKPENFLFASKEENAPIKATDFGLSVFIEEGKVYKDIVGTPDYSAPELLRRSYGKEVDVWSAGIILYILLSGISAFWAETEKGIFDAILEGNLDLHSDPWPNISSSAKDLIKKMIRNDPKRRITAAQALEHPWMKVDGGASGKPVDSAVLIRMKQFRAMNKLKKLALKVIAENLSEEEIKGSKQMFSNMDTDRSGSKLTEVEIKQLMDANGTLDYVEFITATMHRHRLDKEENLYKAFQYFDKANRGFITREELRQAMAQYGMGDDAAIDEVIEDVDTDKDGNIHYEDFAAMMRKGTHDYETLDTLNASVGITAKTAIKTARLCKLGFHLPMAPTQEWERHSKVLNPTLGTI</sequence>
<dbReference type="SUPFAM" id="SSF47473">
    <property type="entry name" value="EF-hand"/>
    <property type="match status" value="1"/>
</dbReference>
<reference evidence="19 20" key="1">
    <citation type="submission" date="2024-01" db="EMBL/GenBank/DDBJ databases">
        <authorList>
            <person name="Waweru B."/>
        </authorList>
    </citation>
    <scope>NUCLEOTIDE SEQUENCE [LARGE SCALE GENOMIC DNA]</scope>
</reference>
<evidence type="ECO:0000256" key="1">
    <source>
        <dbReference type="ARBA" id="ARBA00005354"/>
    </source>
</evidence>
<evidence type="ECO:0000256" key="9">
    <source>
        <dbReference type="ARBA" id="ARBA00022777"/>
    </source>
</evidence>
<comment type="caution">
    <text evidence="19">The sequence shown here is derived from an EMBL/GenBank/DDBJ whole genome shotgun (WGS) entry which is preliminary data.</text>
</comment>
<dbReference type="FunFam" id="3.30.200.20:FF:000004">
    <property type="entry name" value="Calcium-dependent protein kinase 1"/>
    <property type="match status" value="1"/>
</dbReference>
<dbReference type="FunFam" id="1.10.238.10:FF:000001">
    <property type="entry name" value="Calmodulin 1"/>
    <property type="match status" value="1"/>
</dbReference>
<keyword evidence="3" id="KW-0723">Serine/threonine-protein kinase</keyword>
<dbReference type="PROSITE" id="PS00108">
    <property type="entry name" value="PROTEIN_KINASE_ST"/>
    <property type="match status" value="1"/>
</dbReference>
<organism evidence="19 20">
    <name type="scientific">Dovyalis caffra</name>
    <dbReference type="NCBI Taxonomy" id="77055"/>
    <lineage>
        <taxon>Eukaryota</taxon>
        <taxon>Viridiplantae</taxon>
        <taxon>Streptophyta</taxon>
        <taxon>Embryophyta</taxon>
        <taxon>Tracheophyta</taxon>
        <taxon>Spermatophyta</taxon>
        <taxon>Magnoliopsida</taxon>
        <taxon>eudicotyledons</taxon>
        <taxon>Gunneridae</taxon>
        <taxon>Pentapetalae</taxon>
        <taxon>rosids</taxon>
        <taxon>fabids</taxon>
        <taxon>Malpighiales</taxon>
        <taxon>Salicaceae</taxon>
        <taxon>Flacourtieae</taxon>
        <taxon>Dovyalis</taxon>
    </lineage>
</organism>
<feature type="region of interest" description="Disordered" evidence="16">
    <location>
        <begin position="108"/>
        <end position="130"/>
    </location>
</feature>
<dbReference type="SUPFAM" id="SSF56112">
    <property type="entry name" value="Protein kinase-like (PK-like)"/>
    <property type="match status" value="1"/>
</dbReference>
<evidence type="ECO:0000256" key="2">
    <source>
        <dbReference type="ARBA" id="ARBA00012513"/>
    </source>
</evidence>
<dbReference type="InterPro" id="IPR017441">
    <property type="entry name" value="Protein_kinase_ATP_BS"/>
</dbReference>
<name>A0AAV1S6X4_9ROSI</name>
<feature type="domain" description="EF-hand" evidence="18">
    <location>
        <begin position="581"/>
        <end position="616"/>
    </location>
</feature>
<dbReference type="PROSITE" id="PS50011">
    <property type="entry name" value="PROTEIN_KINASE_DOM"/>
    <property type="match status" value="1"/>
</dbReference>
<evidence type="ECO:0000313" key="19">
    <source>
        <dbReference type="EMBL" id="CAK7346122.1"/>
    </source>
</evidence>
<evidence type="ECO:0000256" key="16">
    <source>
        <dbReference type="SAM" id="MobiDB-lite"/>
    </source>
</evidence>
<comment type="similarity">
    <text evidence="1">Belongs to the protein kinase superfamily. CAMK Ser/Thr protein kinase family. CaMK subfamily.</text>
</comment>
<dbReference type="EMBL" id="CAWUPB010001173">
    <property type="protein sequence ID" value="CAK7346122.1"/>
    <property type="molecule type" value="Genomic_DNA"/>
</dbReference>
<dbReference type="AlphaFoldDB" id="A0AAV1S6X4"/>
<dbReference type="CDD" id="cd05117">
    <property type="entry name" value="STKc_CAMK"/>
    <property type="match status" value="1"/>
</dbReference>
<dbReference type="CDD" id="cd00051">
    <property type="entry name" value="EFh"/>
    <property type="match status" value="1"/>
</dbReference>
<evidence type="ECO:0000256" key="14">
    <source>
        <dbReference type="ARBA" id="ARBA00048679"/>
    </source>
</evidence>
<comment type="catalytic activity">
    <reaction evidence="13">
        <text>L-threonyl-[protein] + ATP = O-phospho-L-threonyl-[protein] + ADP + H(+)</text>
        <dbReference type="Rhea" id="RHEA:46608"/>
        <dbReference type="Rhea" id="RHEA-COMP:11060"/>
        <dbReference type="Rhea" id="RHEA-COMP:11605"/>
        <dbReference type="ChEBI" id="CHEBI:15378"/>
        <dbReference type="ChEBI" id="CHEBI:30013"/>
        <dbReference type="ChEBI" id="CHEBI:30616"/>
        <dbReference type="ChEBI" id="CHEBI:61977"/>
        <dbReference type="ChEBI" id="CHEBI:456216"/>
        <dbReference type="EC" id="2.7.11.1"/>
    </reaction>
</comment>
<evidence type="ECO:0000256" key="13">
    <source>
        <dbReference type="ARBA" id="ARBA00047899"/>
    </source>
</evidence>
<evidence type="ECO:0000256" key="4">
    <source>
        <dbReference type="ARBA" id="ARBA00022553"/>
    </source>
</evidence>
<feature type="region of interest" description="Disordered" evidence="16">
    <location>
        <begin position="142"/>
        <end position="192"/>
    </location>
</feature>
<keyword evidence="10" id="KW-0106">Calcium</keyword>
<evidence type="ECO:0000256" key="10">
    <source>
        <dbReference type="ARBA" id="ARBA00022837"/>
    </source>
</evidence>
<evidence type="ECO:0000259" key="18">
    <source>
        <dbReference type="PROSITE" id="PS50222"/>
    </source>
</evidence>
<evidence type="ECO:0000256" key="12">
    <source>
        <dbReference type="ARBA" id="ARBA00024334"/>
    </source>
</evidence>
<evidence type="ECO:0000256" key="15">
    <source>
        <dbReference type="PROSITE-ProRule" id="PRU10141"/>
    </source>
</evidence>
<dbReference type="GO" id="GO:0005509">
    <property type="term" value="F:calcium ion binding"/>
    <property type="evidence" value="ECO:0007669"/>
    <property type="project" value="InterPro"/>
</dbReference>
<keyword evidence="5" id="KW-0808">Transferase</keyword>
<dbReference type="GO" id="GO:0004674">
    <property type="term" value="F:protein serine/threonine kinase activity"/>
    <property type="evidence" value="ECO:0007669"/>
    <property type="project" value="UniProtKB-KW"/>
</dbReference>
<accession>A0AAV1S6X4</accession>
<feature type="region of interest" description="Disordered" evidence="16">
    <location>
        <begin position="76"/>
        <end position="96"/>
    </location>
</feature>
<comment type="catalytic activity">
    <reaction evidence="14">
        <text>L-seryl-[protein] + ATP = O-phospho-L-seryl-[protein] + ADP + H(+)</text>
        <dbReference type="Rhea" id="RHEA:17989"/>
        <dbReference type="Rhea" id="RHEA-COMP:9863"/>
        <dbReference type="Rhea" id="RHEA-COMP:11604"/>
        <dbReference type="ChEBI" id="CHEBI:15378"/>
        <dbReference type="ChEBI" id="CHEBI:29999"/>
        <dbReference type="ChEBI" id="CHEBI:30616"/>
        <dbReference type="ChEBI" id="CHEBI:83421"/>
        <dbReference type="ChEBI" id="CHEBI:456216"/>
        <dbReference type="EC" id="2.7.11.1"/>
    </reaction>
</comment>
<gene>
    <name evidence="19" type="ORF">DCAF_LOCUS18792</name>
</gene>
<keyword evidence="9" id="KW-0418">Kinase</keyword>
<dbReference type="InterPro" id="IPR011992">
    <property type="entry name" value="EF-hand-dom_pair"/>
</dbReference>
<dbReference type="PROSITE" id="PS00107">
    <property type="entry name" value="PROTEIN_KINASE_ATP"/>
    <property type="match status" value="1"/>
</dbReference>
<proteinExistence type="inferred from homology"/>
<dbReference type="PANTHER" id="PTHR24349">
    <property type="entry name" value="SERINE/THREONINE-PROTEIN KINASE"/>
    <property type="match status" value="1"/>
</dbReference>
<keyword evidence="7" id="KW-0677">Repeat</keyword>
<dbReference type="Proteomes" id="UP001314170">
    <property type="component" value="Unassembled WGS sequence"/>
</dbReference>
<dbReference type="Gene3D" id="1.10.238.10">
    <property type="entry name" value="EF-hand"/>
    <property type="match status" value="1"/>
</dbReference>
<dbReference type="GO" id="GO:0005524">
    <property type="term" value="F:ATP binding"/>
    <property type="evidence" value="ECO:0007669"/>
    <property type="project" value="UniProtKB-UniRule"/>
</dbReference>
<dbReference type="InterPro" id="IPR002048">
    <property type="entry name" value="EF_hand_dom"/>
</dbReference>